<evidence type="ECO:0000313" key="9">
    <source>
        <dbReference type="Proteomes" id="UP000287651"/>
    </source>
</evidence>
<comment type="similarity">
    <text evidence="2">Belongs to the MLO family.</text>
</comment>
<evidence type="ECO:0000256" key="2">
    <source>
        <dbReference type="ARBA" id="ARBA00006574"/>
    </source>
</evidence>
<reference evidence="8 9" key="1">
    <citation type="journal article" date="2014" name="Agronomy (Basel)">
        <title>A Draft Genome Sequence for Ensete ventricosum, the Drought-Tolerant Tree Against Hunger.</title>
        <authorList>
            <person name="Harrison J."/>
            <person name="Moore K.A."/>
            <person name="Paszkiewicz K."/>
            <person name="Jones T."/>
            <person name="Grant M."/>
            <person name="Ambacheew D."/>
            <person name="Muzemil S."/>
            <person name="Studholme D.J."/>
        </authorList>
    </citation>
    <scope>NUCLEOTIDE SEQUENCE [LARGE SCALE GENOMIC DNA]</scope>
</reference>
<evidence type="ECO:0000256" key="4">
    <source>
        <dbReference type="ARBA" id="ARBA00022821"/>
    </source>
</evidence>
<keyword evidence="3" id="KW-0812">Transmembrane</keyword>
<dbReference type="GO" id="GO:0016020">
    <property type="term" value="C:membrane"/>
    <property type="evidence" value="ECO:0007669"/>
    <property type="project" value="UniProtKB-SubCell"/>
</dbReference>
<sequence>MLLLCRVSLTTCHGARLFASTRRPCGCRRLRFSFRAIKKERRKESLFPPRISRPPSNYGAHSKSQLNCSPIPSLLLLDTARAKRRRKEEEEEETCVKGGLLRRPRQLMLLGLISLMLSQTARWISEICVPSSLFSSRFYVCSESDFEDLFTAGGALGPMSASNRSAAAETAKELLGVSANQCPEVSDSLIEFARLLMIWLMDLRVQGYEPFVPFEGLEQLHRFLFILGITHVAYSFVTVVLSMIKVTWLSSLWHMESGFLCWSSNCFLDCHKDLQLEEMGEPSISNVQ</sequence>
<name>A0A426XHH9_ENSVE</name>
<dbReference type="Pfam" id="PF03094">
    <property type="entry name" value="Mlo"/>
    <property type="match status" value="1"/>
</dbReference>
<keyword evidence="6" id="KW-0472">Membrane</keyword>
<comment type="subcellular location">
    <subcellularLocation>
        <location evidence="1">Membrane</location>
        <topology evidence="1">Multi-pass membrane protein</topology>
    </subcellularLocation>
</comment>
<dbReference type="GO" id="GO:0006952">
    <property type="term" value="P:defense response"/>
    <property type="evidence" value="ECO:0007669"/>
    <property type="project" value="UniProtKB-KW"/>
</dbReference>
<organism evidence="8 9">
    <name type="scientific">Ensete ventricosum</name>
    <name type="common">Abyssinian banana</name>
    <name type="synonym">Musa ensete</name>
    <dbReference type="NCBI Taxonomy" id="4639"/>
    <lineage>
        <taxon>Eukaryota</taxon>
        <taxon>Viridiplantae</taxon>
        <taxon>Streptophyta</taxon>
        <taxon>Embryophyta</taxon>
        <taxon>Tracheophyta</taxon>
        <taxon>Spermatophyta</taxon>
        <taxon>Magnoliopsida</taxon>
        <taxon>Liliopsida</taxon>
        <taxon>Zingiberales</taxon>
        <taxon>Musaceae</taxon>
        <taxon>Ensete</taxon>
    </lineage>
</organism>
<keyword evidence="7" id="KW-0568">Pathogenesis-related protein</keyword>
<evidence type="ECO:0000256" key="1">
    <source>
        <dbReference type="ARBA" id="ARBA00004141"/>
    </source>
</evidence>
<dbReference type="AlphaFoldDB" id="A0A426XHH9"/>
<dbReference type="EMBL" id="AMZH03020731">
    <property type="protein sequence ID" value="RRT38890.1"/>
    <property type="molecule type" value="Genomic_DNA"/>
</dbReference>
<evidence type="ECO:0000313" key="8">
    <source>
        <dbReference type="EMBL" id="RRT38890.1"/>
    </source>
</evidence>
<evidence type="ECO:0000256" key="3">
    <source>
        <dbReference type="ARBA" id="ARBA00022692"/>
    </source>
</evidence>
<comment type="caution">
    <text evidence="8">The sequence shown here is derived from an EMBL/GenBank/DDBJ whole genome shotgun (WGS) entry which is preliminary data.</text>
</comment>
<protein>
    <submittedName>
        <fullName evidence="8">Uncharacterized protein</fullName>
    </submittedName>
</protein>
<dbReference type="PANTHER" id="PTHR31942">
    <property type="entry name" value="MLO-LIKE PROTEIN 1"/>
    <property type="match status" value="1"/>
</dbReference>
<dbReference type="Proteomes" id="UP000287651">
    <property type="component" value="Unassembled WGS sequence"/>
</dbReference>
<keyword evidence="4" id="KW-0611">Plant defense</keyword>
<evidence type="ECO:0000256" key="7">
    <source>
        <dbReference type="ARBA" id="ARBA00023265"/>
    </source>
</evidence>
<gene>
    <name evidence="8" type="ORF">B296_00046836</name>
</gene>
<evidence type="ECO:0000256" key="5">
    <source>
        <dbReference type="ARBA" id="ARBA00022989"/>
    </source>
</evidence>
<accession>A0A426XHH9</accession>
<dbReference type="PANTHER" id="PTHR31942:SF9">
    <property type="entry name" value="MLO-LIKE PROTEIN 4"/>
    <property type="match status" value="1"/>
</dbReference>
<evidence type="ECO:0000256" key="6">
    <source>
        <dbReference type="ARBA" id="ARBA00023136"/>
    </source>
</evidence>
<keyword evidence="5" id="KW-1133">Transmembrane helix</keyword>
<dbReference type="InterPro" id="IPR004326">
    <property type="entry name" value="Mlo"/>
</dbReference>
<proteinExistence type="inferred from homology"/>